<reference evidence="6 7" key="1">
    <citation type="submission" date="2016-01" db="EMBL/GenBank/DDBJ databases">
        <title>High potential of lignocellulose degradation of a new Verrucomicrobia species.</title>
        <authorList>
            <person name="Wang Y."/>
            <person name="Shi Y."/>
            <person name="Qiu Z."/>
            <person name="Liu S."/>
            <person name="Yang H."/>
        </authorList>
    </citation>
    <scope>NUCLEOTIDE SEQUENCE [LARGE SCALE GENOMIC DNA]</scope>
    <source>
        <strain evidence="6 7">TSB47</strain>
    </source>
</reference>
<name>A0A178IAG3_9BACT</name>
<feature type="transmembrane region" description="Helical" evidence="5">
    <location>
        <begin position="21"/>
        <end position="39"/>
    </location>
</feature>
<gene>
    <name evidence="6" type="ORF">AW736_25595</name>
</gene>
<proteinExistence type="predicted"/>
<protein>
    <recommendedName>
        <fullName evidence="8">Peptidase S54 rhomboid domain-containing protein</fullName>
    </recommendedName>
</protein>
<dbReference type="GO" id="GO:0016020">
    <property type="term" value="C:membrane"/>
    <property type="evidence" value="ECO:0007669"/>
    <property type="project" value="UniProtKB-SubCell"/>
</dbReference>
<evidence type="ECO:0000256" key="5">
    <source>
        <dbReference type="SAM" id="Phobius"/>
    </source>
</evidence>
<dbReference type="EMBL" id="LRRQ01000190">
    <property type="protein sequence ID" value="OAM86950.1"/>
    <property type="molecule type" value="Genomic_DNA"/>
</dbReference>
<evidence type="ECO:0000256" key="2">
    <source>
        <dbReference type="ARBA" id="ARBA00022692"/>
    </source>
</evidence>
<feature type="transmembrane region" description="Helical" evidence="5">
    <location>
        <begin position="101"/>
        <end position="122"/>
    </location>
</feature>
<sequence length="271" mass="31052">MSWLHRIERWLEPFAIRNITIYIVAGQLLALGAAMLRLIDPFLLQLYPALVLEGQWWRLVTFVFLPPIPVSTFGVIGAAFALYLLYLYGTALEHHWSTVRYNLFLFIGYALTVGLSFITPGYPASNTFIAGSLFLAFAFLFPDFTLHLFFILPVRIKWIALFTWILYGYSFITGGLATRLTIIAAVGNFLLFFARAIWQNARHGRRRMAGQARRIATANEPRHRCHVCGKTDRTHPQEDFRYCSKCAGDYCYCSEHIRNHEHIVAEPPAKS</sequence>
<dbReference type="RefSeq" id="WP_068773125.1">
    <property type="nucleotide sequence ID" value="NZ_CP109796.1"/>
</dbReference>
<evidence type="ECO:0000256" key="4">
    <source>
        <dbReference type="ARBA" id="ARBA00023136"/>
    </source>
</evidence>
<dbReference type="OrthoDB" id="9778756at2"/>
<keyword evidence="7" id="KW-1185">Reference proteome</keyword>
<evidence type="ECO:0000313" key="7">
    <source>
        <dbReference type="Proteomes" id="UP000078486"/>
    </source>
</evidence>
<organism evidence="6 7">
    <name type="scientific">Termitidicoccus mucosus</name>
    <dbReference type="NCBI Taxonomy" id="1184151"/>
    <lineage>
        <taxon>Bacteria</taxon>
        <taxon>Pseudomonadati</taxon>
        <taxon>Verrucomicrobiota</taxon>
        <taxon>Opitutia</taxon>
        <taxon>Opitutales</taxon>
        <taxon>Opitutaceae</taxon>
        <taxon>Termitidicoccus</taxon>
    </lineage>
</organism>
<feature type="transmembrane region" description="Helical" evidence="5">
    <location>
        <begin position="128"/>
        <end position="151"/>
    </location>
</feature>
<evidence type="ECO:0008006" key="8">
    <source>
        <dbReference type="Google" id="ProtNLM"/>
    </source>
</evidence>
<keyword evidence="2 5" id="KW-0812">Transmembrane</keyword>
<feature type="transmembrane region" description="Helical" evidence="5">
    <location>
        <begin position="182"/>
        <end position="198"/>
    </location>
</feature>
<dbReference type="InterPro" id="IPR035952">
    <property type="entry name" value="Rhomboid-like_sf"/>
</dbReference>
<feature type="transmembrane region" description="Helical" evidence="5">
    <location>
        <begin position="59"/>
        <end position="89"/>
    </location>
</feature>
<comment type="caution">
    <text evidence="6">The sequence shown here is derived from an EMBL/GenBank/DDBJ whole genome shotgun (WGS) entry which is preliminary data.</text>
</comment>
<accession>A0A178IAG3</accession>
<evidence type="ECO:0000256" key="1">
    <source>
        <dbReference type="ARBA" id="ARBA00004141"/>
    </source>
</evidence>
<dbReference type="STRING" id="1184151.AW736_25595"/>
<evidence type="ECO:0000313" key="6">
    <source>
        <dbReference type="EMBL" id="OAM86950.1"/>
    </source>
</evidence>
<comment type="subcellular location">
    <subcellularLocation>
        <location evidence="1">Membrane</location>
        <topology evidence="1">Multi-pass membrane protein</topology>
    </subcellularLocation>
</comment>
<dbReference type="SUPFAM" id="SSF144091">
    <property type="entry name" value="Rhomboid-like"/>
    <property type="match status" value="1"/>
</dbReference>
<keyword evidence="3 5" id="KW-1133">Transmembrane helix</keyword>
<keyword evidence="4 5" id="KW-0472">Membrane</keyword>
<evidence type="ECO:0000256" key="3">
    <source>
        <dbReference type="ARBA" id="ARBA00022989"/>
    </source>
</evidence>
<feature type="transmembrane region" description="Helical" evidence="5">
    <location>
        <begin position="158"/>
        <end position="176"/>
    </location>
</feature>
<dbReference type="Proteomes" id="UP000078486">
    <property type="component" value="Unassembled WGS sequence"/>
</dbReference>
<dbReference type="Gene3D" id="1.20.1540.10">
    <property type="entry name" value="Rhomboid-like"/>
    <property type="match status" value="1"/>
</dbReference>
<dbReference type="AlphaFoldDB" id="A0A178IAG3"/>